<accession>A0ABV3UV45</accession>
<feature type="transmembrane region" description="Helical" evidence="2">
    <location>
        <begin position="326"/>
        <end position="354"/>
    </location>
</feature>
<sequence length="428" mass="45199">MTDDKGRPDDGGHGNGNGDGNGNGNGHADGGAGESAGYGENRYGQDQNGQGEYGQQSYDQGQYGQQPYDQNQYGQGQYGQQPYDQNQYGQQSYGQDQYGQHPYGQGQYGQQPYDQNQYAGYAGQGQGQWGAGQGQGQWGQQAYGDPGAGVDQPGGELPPTSPVMSGAAQFNITQPLSTAFKRVNANIGPWLGYSAAVFGVLIIVMLVFFGIIFGGMASSLSSYDPADPMGTSPGGLMASMGALILMYPVLFAVMFVMMVFGYRGAFEEIDGRTPGFGTFFRVGRWGSLLGAWLLSGVIAFAAMIPGYLVMFLGVGMSSQSEGAGVAIVLLAYALIIAGAVFVTPITSLMPMLVMDGRAKVLESPGTAWVLVKGRFWPVLGALLLAGLVGAVGVMLCYIGALYTMPIQMVAYVELYRQLVGGRRPVPMA</sequence>
<feature type="compositionally biased region" description="Low complexity" evidence="1">
    <location>
        <begin position="49"/>
        <end position="121"/>
    </location>
</feature>
<keyword evidence="4" id="KW-1185">Reference proteome</keyword>
<dbReference type="Proteomes" id="UP001558353">
    <property type="component" value="Unassembled WGS sequence"/>
</dbReference>
<keyword evidence="2" id="KW-1133">Transmembrane helix</keyword>
<feature type="region of interest" description="Disordered" evidence="1">
    <location>
        <begin position="1"/>
        <end position="159"/>
    </location>
</feature>
<keyword evidence="2" id="KW-0472">Membrane</keyword>
<evidence type="ECO:0000256" key="1">
    <source>
        <dbReference type="SAM" id="MobiDB-lite"/>
    </source>
</evidence>
<comment type="caution">
    <text evidence="3">The sequence shown here is derived from an EMBL/GenBank/DDBJ whole genome shotgun (WGS) entry which is preliminary data.</text>
</comment>
<feature type="compositionally biased region" description="Basic and acidic residues" evidence="1">
    <location>
        <begin position="1"/>
        <end position="12"/>
    </location>
</feature>
<keyword evidence="2" id="KW-0812">Transmembrane</keyword>
<reference evidence="3 4" key="1">
    <citation type="journal article" date="2024" name="Fungal Genet. Biol.">
        <title>The porcine skin microbiome exhibits broad fungal antagonism.</title>
        <authorList>
            <person name="De La Cruz K.F."/>
            <person name="Townsend E.C."/>
            <person name="Alex Cheong J.Z."/>
            <person name="Salamzade R."/>
            <person name="Liu A."/>
            <person name="Sandstrom S."/>
            <person name="Davila E."/>
            <person name="Huang L."/>
            <person name="Xu K.H."/>
            <person name="Wu S.Y."/>
            <person name="Meudt J.J."/>
            <person name="Shanmuganayagam D."/>
            <person name="Gibson A.L.F."/>
            <person name="Kalan L.R."/>
        </authorList>
    </citation>
    <scope>NUCLEOTIDE SEQUENCE [LARGE SCALE GENOMIC DNA]</scope>
    <source>
        <strain evidence="3 4">LK2569</strain>
    </source>
</reference>
<dbReference type="RefSeq" id="WP_368522638.1">
    <property type="nucleotide sequence ID" value="NZ_JAYWMA010000008.1"/>
</dbReference>
<organism evidence="3 4">
    <name type="scientific">Corynebacterium xerosis</name>
    <dbReference type="NCBI Taxonomy" id="1725"/>
    <lineage>
        <taxon>Bacteria</taxon>
        <taxon>Bacillati</taxon>
        <taxon>Actinomycetota</taxon>
        <taxon>Actinomycetes</taxon>
        <taxon>Mycobacteriales</taxon>
        <taxon>Corynebacteriaceae</taxon>
        <taxon>Corynebacterium</taxon>
    </lineage>
</organism>
<feature type="transmembrane region" description="Helical" evidence="2">
    <location>
        <begin position="375"/>
        <end position="402"/>
    </location>
</feature>
<feature type="transmembrane region" description="Helical" evidence="2">
    <location>
        <begin position="289"/>
        <end position="314"/>
    </location>
</feature>
<proteinExistence type="predicted"/>
<feature type="transmembrane region" description="Helical" evidence="2">
    <location>
        <begin position="190"/>
        <end position="216"/>
    </location>
</feature>
<feature type="transmembrane region" description="Helical" evidence="2">
    <location>
        <begin position="236"/>
        <end position="262"/>
    </location>
</feature>
<dbReference type="EMBL" id="JAYWMA010000008">
    <property type="protein sequence ID" value="MEX3529078.1"/>
    <property type="molecule type" value="Genomic_DNA"/>
</dbReference>
<evidence type="ECO:0000256" key="2">
    <source>
        <dbReference type="SAM" id="Phobius"/>
    </source>
</evidence>
<protein>
    <submittedName>
        <fullName evidence="3">Yip1 family protein</fullName>
    </submittedName>
</protein>
<evidence type="ECO:0000313" key="3">
    <source>
        <dbReference type="EMBL" id="MEX3529078.1"/>
    </source>
</evidence>
<feature type="compositionally biased region" description="Gly residues" evidence="1">
    <location>
        <begin position="122"/>
        <end position="137"/>
    </location>
</feature>
<feature type="compositionally biased region" description="Gly residues" evidence="1">
    <location>
        <begin position="13"/>
        <end position="36"/>
    </location>
</feature>
<evidence type="ECO:0000313" key="4">
    <source>
        <dbReference type="Proteomes" id="UP001558353"/>
    </source>
</evidence>
<gene>
    <name evidence="3" type="ORF">VVR64_08405</name>
</gene>
<name>A0ABV3UV45_9CORY</name>